<protein>
    <submittedName>
        <fullName evidence="2">Uncharacterized protein</fullName>
    </submittedName>
</protein>
<feature type="compositionally biased region" description="Pro residues" evidence="1">
    <location>
        <begin position="44"/>
        <end position="78"/>
    </location>
</feature>
<name>A0ABD1SCS9_9LAMI</name>
<evidence type="ECO:0000313" key="2">
    <source>
        <dbReference type="EMBL" id="KAL2498537.1"/>
    </source>
</evidence>
<reference evidence="3" key="1">
    <citation type="submission" date="2024-07" db="EMBL/GenBank/DDBJ databases">
        <title>Two chromosome-level genome assemblies of Korean endemic species Abeliophyllum distichum and Forsythia ovata (Oleaceae).</title>
        <authorList>
            <person name="Jang H."/>
        </authorList>
    </citation>
    <scope>NUCLEOTIDE SEQUENCE [LARGE SCALE GENOMIC DNA]</scope>
</reference>
<comment type="caution">
    <text evidence="2">The sequence shown here is derived from an EMBL/GenBank/DDBJ whole genome shotgun (WGS) entry which is preliminary data.</text>
</comment>
<sequence>MPMCLTANTWHESNFVIYPTHKSACHLSSHGPTLPSAPPTNATSPPPAPAASLPPPTPTTSPPPTSPSPPATSPPPPSIHAMIFALISTTAAANGDPPKSTRHSWVVKKIQQNPLHFLEFKIEDFHSP</sequence>
<proteinExistence type="predicted"/>
<evidence type="ECO:0000313" key="3">
    <source>
        <dbReference type="Proteomes" id="UP001604336"/>
    </source>
</evidence>
<feature type="region of interest" description="Disordered" evidence="1">
    <location>
        <begin position="26"/>
        <end position="79"/>
    </location>
</feature>
<organism evidence="2 3">
    <name type="scientific">Abeliophyllum distichum</name>
    <dbReference type="NCBI Taxonomy" id="126358"/>
    <lineage>
        <taxon>Eukaryota</taxon>
        <taxon>Viridiplantae</taxon>
        <taxon>Streptophyta</taxon>
        <taxon>Embryophyta</taxon>
        <taxon>Tracheophyta</taxon>
        <taxon>Spermatophyta</taxon>
        <taxon>Magnoliopsida</taxon>
        <taxon>eudicotyledons</taxon>
        <taxon>Gunneridae</taxon>
        <taxon>Pentapetalae</taxon>
        <taxon>asterids</taxon>
        <taxon>lamiids</taxon>
        <taxon>Lamiales</taxon>
        <taxon>Oleaceae</taxon>
        <taxon>Forsythieae</taxon>
        <taxon>Abeliophyllum</taxon>
    </lineage>
</organism>
<dbReference type="Proteomes" id="UP001604336">
    <property type="component" value="Unassembled WGS sequence"/>
</dbReference>
<dbReference type="EMBL" id="JBFOLK010000007">
    <property type="protein sequence ID" value="KAL2498537.1"/>
    <property type="molecule type" value="Genomic_DNA"/>
</dbReference>
<evidence type="ECO:0000256" key="1">
    <source>
        <dbReference type="SAM" id="MobiDB-lite"/>
    </source>
</evidence>
<dbReference type="AlphaFoldDB" id="A0ABD1SCS9"/>
<gene>
    <name evidence="2" type="ORF">Adt_24087</name>
</gene>
<keyword evidence="3" id="KW-1185">Reference proteome</keyword>
<accession>A0ABD1SCS9</accession>